<dbReference type="SUPFAM" id="SSF53613">
    <property type="entry name" value="Ribokinase-like"/>
    <property type="match status" value="1"/>
</dbReference>
<dbReference type="RefSeq" id="WP_305945855.1">
    <property type="nucleotide sequence ID" value="NZ_JAUZVY010000005.1"/>
</dbReference>
<feature type="domain" description="Carbohydrate kinase PfkB" evidence="4">
    <location>
        <begin position="16"/>
        <end position="298"/>
    </location>
</feature>
<dbReference type="GO" id="GO:0016301">
    <property type="term" value="F:kinase activity"/>
    <property type="evidence" value="ECO:0007669"/>
    <property type="project" value="UniProtKB-KW"/>
</dbReference>
<comment type="similarity">
    <text evidence="1">Belongs to the carbohydrate kinase PfkB family.</text>
</comment>
<dbReference type="InterPro" id="IPR002173">
    <property type="entry name" value="Carboh/pur_kinase_PfkB_CS"/>
</dbReference>
<dbReference type="Pfam" id="PF00294">
    <property type="entry name" value="PfkB"/>
    <property type="match status" value="1"/>
</dbReference>
<dbReference type="InterPro" id="IPR029056">
    <property type="entry name" value="Ribokinase-like"/>
</dbReference>
<dbReference type="PANTHER" id="PTHR43085">
    <property type="entry name" value="HEXOKINASE FAMILY MEMBER"/>
    <property type="match status" value="1"/>
</dbReference>
<sequence length="311" mass="34242">MKNTLVMLGEAMLELRPHRADLLQHSFAGDVLNTAIYLQRSSKARLDVQFFSAIGTDALSDQLLAFLQHEQIGTELLYRSQHALPGLYLVQNDAEGERSFHYWREASAARKVMQCYAAEPRPSTLDGCRLLYLTGISLAMLSPVDRQQLFQLIRALKTQGCRLVFDANYRPSLWQNSEEAATACLEIYRLADLVLSGLDDQRALFGHDSLEQACDWLQQLGVKESMLKDGANGAVGDCDGQRTRVAASPVRQVVDTTSAGDAFNGGYLAARWHGLSALESARYAARLAAFVVQQPGAIVRAAAFASFDTLP</sequence>
<keyword evidence="6" id="KW-1185">Reference proteome</keyword>
<accession>A0ABT9GS53</accession>
<reference evidence="5 6" key="1">
    <citation type="submission" date="2023-08" db="EMBL/GenBank/DDBJ databases">
        <authorList>
            <person name="Joshi A."/>
            <person name="Thite S."/>
        </authorList>
    </citation>
    <scope>NUCLEOTIDE SEQUENCE [LARGE SCALE GENOMIC DNA]</scope>
    <source>
        <strain evidence="5 6">1E1</strain>
    </source>
</reference>
<proteinExistence type="inferred from homology"/>
<name>A0ABT9GS53_9GAMM</name>
<dbReference type="Gene3D" id="3.40.1190.20">
    <property type="match status" value="1"/>
</dbReference>
<dbReference type="PANTHER" id="PTHR43085:SF15">
    <property type="entry name" value="2-DEHYDRO-3-DEOXYGLUCONOKINASE"/>
    <property type="match status" value="1"/>
</dbReference>
<keyword evidence="3 5" id="KW-0418">Kinase</keyword>
<dbReference type="CDD" id="cd01166">
    <property type="entry name" value="KdgK"/>
    <property type="match status" value="1"/>
</dbReference>
<evidence type="ECO:0000256" key="3">
    <source>
        <dbReference type="ARBA" id="ARBA00022777"/>
    </source>
</evidence>
<dbReference type="InterPro" id="IPR011611">
    <property type="entry name" value="PfkB_dom"/>
</dbReference>
<keyword evidence="2" id="KW-0808">Transferase</keyword>
<dbReference type="InterPro" id="IPR050306">
    <property type="entry name" value="PfkB_Carbo_kinase"/>
</dbReference>
<protein>
    <submittedName>
        <fullName evidence="5">Sugar kinase</fullName>
    </submittedName>
</protein>
<organism evidence="5 6">
    <name type="scientific">Alkalimonas delamerensis</name>
    <dbReference type="NCBI Taxonomy" id="265981"/>
    <lineage>
        <taxon>Bacteria</taxon>
        <taxon>Pseudomonadati</taxon>
        <taxon>Pseudomonadota</taxon>
        <taxon>Gammaproteobacteria</taxon>
        <taxon>Alkalimonas</taxon>
    </lineage>
</organism>
<dbReference type="Proteomes" id="UP001236258">
    <property type="component" value="Unassembled WGS sequence"/>
</dbReference>
<evidence type="ECO:0000313" key="6">
    <source>
        <dbReference type="Proteomes" id="UP001236258"/>
    </source>
</evidence>
<evidence type="ECO:0000313" key="5">
    <source>
        <dbReference type="EMBL" id="MDP4529799.1"/>
    </source>
</evidence>
<dbReference type="EMBL" id="JAUZVY010000005">
    <property type="protein sequence ID" value="MDP4529799.1"/>
    <property type="molecule type" value="Genomic_DNA"/>
</dbReference>
<evidence type="ECO:0000259" key="4">
    <source>
        <dbReference type="Pfam" id="PF00294"/>
    </source>
</evidence>
<evidence type="ECO:0000256" key="1">
    <source>
        <dbReference type="ARBA" id="ARBA00010688"/>
    </source>
</evidence>
<evidence type="ECO:0000256" key="2">
    <source>
        <dbReference type="ARBA" id="ARBA00022679"/>
    </source>
</evidence>
<dbReference type="PROSITE" id="PS00584">
    <property type="entry name" value="PFKB_KINASES_2"/>
    <property type="match status" value="1"/>
</dbReference>
<comment type="caution">
    <text evidence="5">The sequence shown here is derived from an EMBL/GenBank/DDBJ whole genome shotgun (WGS) entry which is preliminary data.</text>
</comment>
<gene>
    <name evidence="5" type="ORF">Q3O59_12280</name>
</gene>